<sequence length="249" mass="25354">MSKPLSDKVALVTGGSRGIGAAIARRLAHDGADVAISYSASPDRAEALVKELQDLGVRAAAFQADQADPLQVEALVNDTARRFGKLDILVNNAGVFVVGQVGAPDSNVAALERQFAINVGGVAAAVRAAVPLISDHGRIISIGSGAADRTPWPGVADYSATKAAVSAYTRGWARDLAPRGITVNTVQPGSIDTEMNPQDGDFAAVQKAAIPLGRYGRPEEIAAAVAFLAGPDASFITGISLDVDGGAGA</sequence>
<evidence type="ECO:0000256" key="1">
    <source>
        <dbReference type="ARBA" id="ARBA00006484"/>
    </source>
</evidence>
<dbReference type="SUPFAM" id="SSF51735">
    <property type="entry name" value="NAD(P)-binding Rossmann-fold domains"/>
    <property type="match status" value="1"/>
</dbReference>
<gene>
    <name evidence="3" type="ORF">Q2T77_24815</name>
</gene>
<dbReference type="PRINTS" id="PR00080">
    <property type="entry name" value="SDRFAMILY"/>
</dbReference>
<evidence type="ECO:0000313" key="4">
    <source>
        <dbReference type="Proteomes" id="UP001169027"/>
    </source>
</evidence>
<comment type="similarity">
    <text evidence="1">Belongs to the short-chain dehydrogenases/reductases (SDR) family.</text>
</comment>
<dbReference type="PANTHER" id="PTHR43639">
    <property type="entry name" value="OXIDOREDUCTASE, SHORT-CHAIN DEHYDROGENASE/REDUCTASE FAMILY (AFU_ORTHOLOGUE AFUA_5G02870)"/>
    <property type="match status" value="1"/>
</dbReference>
<dbReference type="PANTHER" id="PTHR43639:SF1">
    <property type="entry name" value="SHORT-CHAIN DEHYDROGENASE_REDUCTASE FAMILY PROTEIN"/>
    <property type="match status" value="1"/>
</dbReference>
<dbReference type="Gene3D" id="3.40.50.720">
    <property type="entry name" value="NAD(P)-binding Rossmann-like Domain"/>
    <property type="match status" value="1"/>
</dbReference>
<evidence type="ECO:0000313" key="3">
    <source>
        <dbReference type="EMBL" id="MDO1535512.1"/>
    </source>
</evidence>
<proteinExistence type="inferred from homology"/>
<name>A0ABT8S9C6_9BURK</name>
<dbReference type="InterPro" id="IPR036291">
    <property type="entry name" value="NAD(P)-bd_dom_sf"/>
</dbReference>
<dbReference type="Pfam" id="PF13561">
    <property type="entry name" value="adh_short_C2"/>
    <property type="match status" value="1"/>
</dbReference>
<keyword evidence="2" id="KW-0560">Oxidoreductase</keyword>
<dbReference type="RefSeq" id="WP_301813237.1">
    <property type="nucleotide sequence ID" value="NZ_JAUJZH010000020.1"/>
</dbReference>
<dbReference type="PRINTS" id="PR00081">
    <property type="entry name" value="GDHRDH"/>
</dbReference>
<evidence type="ECO:0000256" key="2">
    <source>
        <dbReference type="ARBA" id="ARBA00023002"/>
    </source>
</evidence>
<dbReference type="Proteomes" id="UP001169027">
    <property type="component" value="Unassembled WGS sequence"/>
</dbReference>
<dbReference type="EMBL" id="JAUKVY010000020">
    <property type="protein sequence ID" value="MDO1535512.1"/>
    <property type="molecule type" value="Genomic_DNA"/>
</dbReference>
<protein>
    <submittedName>
        <fullName evidence="3">SDR family oxidoreductase</fullName>
    </submittedName>
</protein>
<dbReference type="InterPro" id="IPR002347">
    <property type="entry name" value="SDR_fam"/>
</dbReference>
<accession>A0ABT8S9C6</accession>
<keyword evidence="4" id="KW-1185">Reference proteome</keyword>
<comment type="caution">
    <text evidence="3">The sequence shown here is derived from an EMBL/GenBank/DDBJ whole genome shotgun (WGS) entry which is preliminary data.</text>
</comment>
<reference evidence="3" key="1">
    <citation type="submission" date="2023-06" db="EMBL/GenBank/DDBJ databases">
        <authorList>
            <person name="Jiang Y."/>
            <person name="Liu Q."/>
        </authorList>
    </citation>
    <scope>NUCLEOTIDE SEQUENCE</scope>
    <source>
        <strain evidence="3">CGMCC 1.12090</strain>
    </source>
</reference>
<organism evidence="3 4">
    <name type="scientific">Variovorax ginsengisoli</name>
    <dbReference type="NCBI Taxonomy" id="363844"/>
    <lineage>
        <taxon>Bacteria</taxon>
        <taxon>Pseudomonadati</taxon>
        <taxon>Pseudomonadota</taxon>
        <taxon>Betaproteobacteria</taxon>
        <taxon>Burkholderiales</taxon>
        <taxon>Comamonadaceae</taxon>
        <taxon>Variovorax</taxon>
    </lineage>
</organism>